<accession>A0AAV4G8I4</accession>
<dbReference type="PROSITE" id="PS00061">
    <property type="entry name" value="ADH_SHORT"/>
    <property type="match status" value="1"/>
</dbReference>
<evidence type="ECO:0000256" key="9">
    <source>
        <dbReference type="ARBA" id="ARBA00023027"/>
    </source>
</evidence>
<sequence>MASSNLLLAGRLAVVTGGGSGIGRAVCSVFAREGAKLAVVDLNKKSAEETVALLPQPSDHRAYGTNVALSSEVASMVSQVQEEFGEVPSVAVHAAGITKDNFLLKMDEQAFDDVINVNLKGTYLVNQTLAKAMSKANLPDCSIVNISSIVGKTNYAASKAGVIGMTKTAAKELARFNIRVNAVLPGFVVTPMTDKVPDSVKQMITMMVPCKRMGTPEEIAEVCAFLASSRSSYMTGAAVEVTGGLNF</sequence>
<dbReference type="EMBL" id="BMAT01004830">
    <property type="protein sequence ID" value="GFR81436.1"/>
    <property type="molecule type" value="Genomic_DNA"/>
</dbReference>
<keyword evidence="8" id="KW-0560">Oxidoreductase</keyword>
<comment type="subunit">
    <text evidence="18">Heterotetramer with CBR4; contains two molecules of HSD17B8 and CBR4.</text>
</comment>
<comment type="catalytic activity">
    <reaction evidence="17">
        <text>a (3R)-3-hydroxyacyl-CoA + NAD(+) = a 3-oxoacyl-CoA + NADH + H(+)</text>
        <dbReference type="Rhea" id="RHEA:32711"/>
        <dbReference type="ChEBI" id="CHEBI:15378"/>
        <dbReference type="ChEBI" id="CHEBI:57319"/>
        <dbReference type="ChEBI" id="CHEBI:57540"/>
        <dbReference type="ChEBI" id="CHEBI:57945"/>
        <dbReference type="ChEBI" id="CHEBI:90726"/>
        <dbReference type="EC" id="1.1.1.n12"/>
    </reaction>
    <physiologicalReaction direction="left-to-right" evidence="17">
        <dbReference type="Rhea" id="RHEA:32712"/>
    </physiologicalReaction>
</comment>
<evidence type="ECO:0000256" key="12">
    <source>
        <dbReference type="ARBA" id="ARBA00023160"/>
    </source>
</evidence>
<comment type="catalytic activity">
    <reaction evidence="15">
        <text>testosterone + NAD(+) = androst-4-ene-3,17-dione + NADH + H(+)</text>
        <dbReference type="Rhea" id="RHEA:14929"/>
        <dbReference type="ChEBI" id="CHEBI:15378"/>
        <dbReference type="ChEBI" id="CHEBI:16422"/>
        <dbReference type="ChEBI" id="CHEBI:17347"/>
        <dbReference type="ChEBI" id="CHEBI:57540"/>
        <dbReference type="ChEBI" id="CHEBI:57945"/>
        <dbReference type="EC" id="1.1.1.239"/>
    </reaction>
    <physiologicalReaction direction="left-to-right" evidence="15">
        <dbReference type="Rhea" id="RHEA:14930"/>
    </physiologicalReaction>
</comment>
<dbReference type="GO" id="GO:0006633">
    <property type="term" value="P:fatty acid biosynthetic process"/>
    <property type="evidence" value="ECO:0007669"/>
    <property type="project" value="UniProtKB-KW"/>
</dbReference>
<dbReference type="InterPro" id="IPR002347">
    <property type="entry name" value="SDR_fam"/>
</dbReference>
<dbReference type="InterPro" id="IPR020904">
    <property type="entry name" value="Sc_DH/Rdtase_CS"/>
</dbReference>
<evidence type="ECO:0000256" key="26">
    <source>
        <dbReference type="SAM" id="SignalP"/>
    </source>
</evidence>
<evidence type="ECO:0000256" key="10">
    <source>
        <dbReference type="ARBA" id="ARBA00023098"/>
    </source>
</evidence>
<keyword evidence="9" id="KW-0520">NAD</keyword>
<dbReference type="GO" id="GO:0008210">
    <property type="term" value="P:estrogen metabolic process"/>
    <property type="evidence" value="ECO:0007669"/>
    <property type="project" value="UniProtKB-ARBA"/>
</dbReference>
<evidence type="ECO:0000256" key="8">
    <source>
        <dbReference type="ARBA" id="ARBA00023002"/>
    </source>
</evidence>
<reference evidence="27 28" key="1">
    <citation type="journal article" date="2021" name="Elife">
        <title>Chloroplast acquisition without the gene transfer in kleptoplastic sea slugs, Plakobranchus ocellatus.</title>
        <authorList>
            <person name="Maeda T."/>
            <person name="Takahashi S."/>
            <person name="Yoshida T."/>
            <person name="Shimamura S."/>
            <person name="Takaki Y."/>
            <person name="Nagai Y."/>
            <person name="Toyoda A."/>
            <person name="Suzuki Y."/>
            <person name="Arimoto A."/>
            <person name="Ishii H."/>
            <person name="Satoh N."/>
            <person name="Nishiyama T."/>
            <person name="Hasebe M."/>
            <person name="Maruyama T."/>
            <person name="Minagawa J."/>
            <person name="Obokata J."/>
            <person name="Shigenobu S."/>
        </authorList>
    </citation>
    <scope>NUCLEOTIDE SEQUENCE [LARGE SCALE GENOMIC DNA]</scope>
</reference>
<name>A0AAV4G8I4_9GAST</name>
<keyword evidence="26" id="KW-0732">Signal</keyword>
<dbReference type="GO" id="GO:0005759">
    <property type="term" value="C:mitochondrial matrix"/>
    <property type="evidence" value="ECO:0007669"/>
    <property type="project" value="UniProtKB-SubCell"/>
</dbReference>
<evidence type="ECO:0000256" key="11">
    <source>
        <dbReference type="ARBA" id="ARBA00023128"/>
    </source>
</evidence>
<dbReference type="AlphaFoldDB" id="A0AAV4G8I4"/>
<evidence type="ECO:0000256" key="16">
    <source>
        <dbReference type="ARBA" id="ARBA00050435"/>
    </source>
</evidence>
<protein>
    <recommendedName>
        <fullName evidence="20">(3R)-3-hydroxyacyl-CoA dehydrogenase</fullName>
        <ecNumber evidence="19">1.1.1.239</ecNumber>
        <ecNumber evidence="4">1.1.1.n12</ecNumber>
    </recommendedName>
    <alternativeName>
        <fullName evidence="22">17-beta-hydroxysteroid dehydrogenase 8</fullName>
    </alternativeName>
    <alternativeName>
        <fullName evidence="21">3-ketoacyl-[acyl-carrier-protein] reductase alpha subunit</fullName>
    </alternativeName>
    <alternativeName>
        <fullName evidence="24">3-oxoacyl-[acyl-carrier-protein] reductase</fullName>
    </alternativeName>
    <alternativeName>
        <fullName evidence="25">Estradiol 17-beta-dehydrogenase 8</fullName>
    </alternativeName>
    <alternativeName>
        <fullName evidence="23">Testosterone 17-beta-dehydrogenase 8</fullName>
    </alternativeName>
</protein>
<evidence type="ECO:0000313" key="27">
    <source>
        <dbReference type="EMBL" id="GFR81436.1"/>
    </source>
</evidence>
<dbReference type="GO" id="GO:0048038">
    <property type="term" value="F:quinone binding"/>
    <property type="evidence" value="ECO:0007669"/>
    <property type="project" value="TreeGrafter"/>
</dbReference>
<dbReference type="SUPFAM" id="SSF51735">
    <property type="entry name" value="NAD(P)-binding Rossmann-fold domains"/>
    <property type="match status" value="1"/>
</dbReference>
<dbReference type="PANTHER" id="PTHR42760">
    <property type="entry name" value="SHORT-CHAIN DEHYDROGENASES/REDUCTASES FAMILY MEMBER"/>
    <property type="match status" value="1"/>
</dbReference>
<evidence type="ECO:0000256" key="6">
    <source>
        <dbReference type="ARBA" id="ARBA00022553"/>
    </source>
</evidence>
<dbReference type="PRINTS" id="PR00081">
    <property type="entry name" value="GDHRDH"/>
</dbReference>
<comment type="pathway">
    <text evidence="2">Lipid metabolism; fatty acid biosynthesis.</text>
</comment>
<dbReference type="PANTHER" id="PTHR42760:SF83">
    <property type="entry name" value="(3R)-3-HYDROXYACYL-COA DEHYDROGENASE"/>
    <property type="match status" value="1"/>
</dbReference>
<comment type="pathway">
    <text evidence="13">Steroid biosynthesis; estrogen biosynthesis.</text>
</comment>
<dbReference type="GO" id="GO:0047035">
    <property type="term" value="F:testosterone dehydrogenase (NAD+) activity"/>
    <property type="evidence" value="ECO:0007669"/>
    <property type="project" value="UniProtKB-EC"/>
</dbReference>
<dbReference type="FunFam" id="3.40.50.720:FF:000231">
    <property type="entry name" value="Estradiol 17-beta-dehydrogenase 8"/>
    <property type="match status" value="1"/>
</dbReference>
<evidence type="ECO:0000256" key="17">
    <source>
        <dbReference type="ARBA" id="ARBA00052680"/>
    </source>
</evidence>
<keyword evidence="28" id="KW-1185">Reference proteome</keyword>
<dbReference type="Gene3D" id="3.40.50.720">
    <property type="entry name" value="NAD(P)-binding Rossmann-like Domain"/>
    <property type="match status" value="1"/>
</dbReference>
<feature type="signal peptide" evidence="26">
    <location>
        <begin position="1"/>
        <end position="17"/>
    </location>
</feature>
<evidence type="ECO:0000256" key="5">
    <source>
        <dbReference type="ARBA" id="ARBA00022516"/>
    </source>
</evidence>
<evidence type="ECO:0000256" key="4">
    <source>
        <dbReference type="ARBA" id="ARBA00012456"/>
    </source>
</evidence>
<evidence type="ECO:0000256" key="3">
    <source>
        <dbReference type="ARBA" id="ARBA00006484"/>
    </source>
</evidence>
<evidence type="ECO:0000256" key="23">
    <source>
        <dbReference type="ARBA" id="ARBA00081936"/>
    </source>
</evidence>
<evidence type="ECO:0000256" key="25">
    <source>
        <dbReference type="ARBA" id="ARBA00083258"/>
    </source>
</evidence>
<evidence type="ECO:0000313" key="28">
    <source>
        <dbReference type="Proteomes" id="UP000762676"/>
    </source>
</evidence>
<comment type="similarity">
    <text evidence="3">Belongs to the short-chain dehydrogenases/reductases (SDR) family.</text>
</comment>
<feature type="chain" id="PRO_5043696969" description="(3R)-3-hydroxyacyl-CoA dehydrogenase" evidence="26">
    <location>
        <begin position="18"/>
        <end position="247"/>
    </location>
</feature>
<keyword evidence="6" id="KW-0597">Phosphoprotein</keyword>
<keyword evidence="11" id="KW-0496">Mitochondrion</keyword>
<evidence type="ECO:0000256" key="24">
    <source>
        <dbReference type="ARBA" id="ARBA00083097"/>
    </source>
</evidence>
<dbReference type="EC" id="1.1.1.239" evidence="19"/>
<evidence type="ECO:0000256" key="7">
    <source>
        <dbReference type="ARBA" id="ARBA00022832"/>
    </source>
</evidence>
<evidence type="ECO:0000256" key="13">
    <source>
        <dbReference type="ARBA" id="ARBA00037929"/>
    </source>
</evidence>
<evidence type="ECO:0000256" key="21">
    <source>
        <dbReference type="ARBA" id="ARBA00077835"/>
    </source>
</evidence>
<dbReference type="PRINTS" id="PR00080">
    <property type="entry name" value="SDRFAMILY"/>
</dbReference>
<evidence type="ECO:0000256" key="20">
    <source>
        <dbReference type="ARBA" id="ARBA00070911"/>
    </source>
</evidence>
<keyword evidence="12" id="KW-0275">Fatty acid biosynthesis</keyword>
<comment type="catalytic activity">
    <reaction evidence="16">
        <text>17beta-hydroxy-5alpha-androstan-3-one + NAD(+) = 5alpha-androstan-3,17-dione + NADH + H(+)</text>
        <dbReference type="Rhea" id="RHEA:41992"/>
        <dbReference type="ChEBI" id="CHEBI:15378"/>
        <dbReference type="ChEBI" id="CHEBI:15994"/>
        <dbReference type="ChEBI" id="CHEBI:16330"/>
        <dbReference type="ChEBI" id="CHEBI:57540"/>
        <dbReference type="ChEBI" id="CHEBI:57945"/>
    </reaction>
    <physiologicalReaction direction="left-to-right" evidence="16">
        <dbReference type="Rhea" id="RHEA:41993"/>
    </physiologicalReaction>
</comment>
<comment type="catalytic activity">
    <reaction evidence="14">
        <text>17beta-estradiol + NAD(+) = estrone + NADH + H(+)</text>
        <dbReference type="Rhea" id="RHEA:24612"/>
        <dbReference type="ChEBI" id="CHEBI:15378"/>
        <dbReference type="ChEBI" id="CHEBI:16469"/>
        <dbReference type="ChEBI" id="CHEBI:17263"/>
        <dbReference type="ChEBI" id="CHEBI:57540"/>
        <dbReference type="ChEBI" id="CHEBI:57945"/>
        <dbReference type="EC" id="1.1.1.62"/>
    </reaction>
    <physiologicalReaction direction="left-to-right" evidence="14">
        <dbReference type="Rhea" id="RHEA:24613"/>
    </physiologicalReaction>
    <physiologicalReaction direction="right-to-left" evidence="14">
        <dbReference type="Rhea" id="RHEA:24614"/>
    </physiologicalReaction>
</comment>
<gene>
    <name evidence="27" type="ORF">ElyMa_002340500</name>
</gene>
<evidence type="ECO:0000256" key="19">
    <source>
        <dbReference type="ARBA" id="ARBA00066822"/>
    </source>
</evidence>
<comment type="caution">
    <text evidence="27">The sequence shown here is derived from an EMBL/GenBank/DDBJ whole genome shotgun (WGS) entry which is preliminary data.</text>
</comment>
<keyword evidence="5" id="KW-0444">Lipid biosynthesis</keyword>
<evidence type="ECO:0000256" key="14">
    <source>
        <dbReference type="ARBA" id="ARBA00049069"/>
    </source>
</evidence>
<comment type="subcellular location">
    <subcellularLocation>
        <location evidence="1">Mitochondrion matrix</location>
    </subcellularLocation>
</comment>
<organism evidence="27 28">
    <name type="scientific">Elysia marginata</name>
    <dbReference type="NCBI Taxonomy" id="1093978"/>
    <lineage>
        <taxon>Eukaryota</taxon>
        <taxon>Metazoa</taxon>
        <taxon>Spiralia</taxon>
        <taxon>Lophotrochozoa</taxon>
        <taxon>Mollusca</taxon>
        <taxon>Gastropoda</taxon>
        <taxon>Heterobranchia</taxon>
        <taxon>Euthyneura</taxon>
        <taxon>Panpulmonata</taxon>
        <taxon>Sacoglossa</taxon>
        <taxon>Placobranchoidea</taxon>
        <taxon>Plakobranchidae</taxon>
        <taxon>Elysia</taxon>
    </lineage>
</organism>
<evidence type="ECO:0000256" key="1">
    <source>
        <dbReference type="ARBA" id="ARBA00004305"/>
    </source>
</evidence>
<evidence type="ECO:0000256" key="2">
    <source>
        <dbReference type="ARBA" id="ARBA00005194"/>
    </source>
</evidence>
<dbReference type="InterPro" id="IPR036291">
    <property type="entry name" value="NAD(P)-bd_dom_sf"/>
</dbReference>
<evidence type="ECO:0000256" key="18">
    <source>
        <dbReference type="ARBA" id="ARBA00065174"/>
    </source>
</evidence>
<dbReference type="Proteomes" id="UP000762676">
    <property type="component" value="Unassembled WGS sequence"/>
</dbReference>
<keyword evidence="10" id="KW-0443">Lipid metabolism</keyword>
<keyword evidence="7" id="KW-0276">Fatty acid metabolism</keyword>
<proteinExistence type="inferred from homology"/>
<dbReference type="Pfam" id="PF13561">
    <property type="entry name" value="adh_short_C2"/>
    <property type="match status" value="1"/>
</dbReference>
<dbReference type="GO" id="GO:0004303">
    <property type="term" value="F:estradiol 17-beta-dehydrogenase [NAD(P)+] activity"/>
    <property type="evidence" value="ECO:0007669"/>
    <property type="project" value="UniProtKB-EC"/>
</dbReference>
<evidence type="ECO:0000256" key="15">
    <source>
        <dbReference type="ARBA" id="ARBA00050232"/>
    </source>
</evidence>
<dbReference type="EC" id="1.1.1.n12" evidence="4"/>
<evidence type="ECO:0000256" key="22">
    <source>
        <dbReference type="ARBA" id="ARBA00081419"/>
    </source>
</evidence>